<protein>
    <submittedName>
        <fullName evidence="1">Uncharacterized protein</fullName>
    </submittedName>
</protein>
<dbReference type="HOGENOM" id="CLU_857550_0_0_6"/>
<dbReference type="EMBL" id="CP003488">
    <property type="protein sequence ID" value="AFH93617.1"/>
    <property type="molecule type" value="Genomic_DNA"/>
</dbReference>
<organism evidence="1 2">
    <name type="scientific">Providencia stuartii (strain MRSN 2154)</name>
    <dbReference type="NCBI Taxonomy" id="1157951"/>
    <lineage>
        <taxon>Bacteria</taxon>
        <taxon>Pseudomonadati</taxon>
        <taxon>Pseudomonadota</taxon>
        <taxon>Gammaproteobacteria</taxon>
        <taxon>Enterobacterales</taxon>
        <taxon>Morganellaceae</taxon>
        <taxon>Providencia</taxon>
    </lineage>
</organism>
<reference evidence="1 2" key="1">
    <citation type="journal article" date="2012" name="J. Bacteriol.">
        <title>Complete Genome Sequence of Providencia stuartii Clinical Isolate MRSN 2154.</title>
        <authorList>
            <person name="Clifford R.J."/>
            <person name="Hang J."/>
            <person name="Riley M.C."/>
            <person name="Onmus-Leone F."/>
            <person name="Kuschner R.A."/>
            <person name="Lesho E.P."/>
            <person name="Waterman P.E."/>
        </authorList>
    </citation>
    <scope>NUCLEOTIDE SEQUENCE [LARGE SCALE GENOMIC DNA]</scope>
    <source>
        <strain evidence="1 2">MRSN 2154</strain>
    </source>
</reference>
<reference evidence="2" key="2">
    <citation type="submission" date="2012-04" db="EMBL/GenBank/DDBJ databases">
        <title>Complete genome sequence of Providencia stuartii clinical isolate MRSN 2154.</title>
        <authorList>
            <person name="Clifford R.J."/>
            <person name="Hang J."/>
            <person name="Riley M.C."/>
            <person name="Onmus-Leone F."/>
            <person name="Kuschner R.A."/>
            <person name="Lesho E.P."/>
            <person name="Waterman P.E."/>
        </authorList>
    </citation>
    <scope>NUCLEOTIDE SEQUENCE [LARGE SCALE GENOMIC DNA]</scope>
    <source>
        <strain evidence="2">MRSN 2154</strain>
    </source>
</reference>
<dbReference type="Proteomes" id="UP000005012">
    <property type="component" value="Chromosome"/>
</dbReference>
<sequence>MKISEHRPSLKYINQTITAHAEMLKRGNMTPETISESCRIKRNNLEAKYKFLNETNSIKPISITLPTPVKFDDNAFKERQAKIDAAMNIANILKESQLPSLPSLSLPLNYSLKSKHSTNTIKEHDCNMSGNQSAHSLNIPRPTTDLRQKLEQLRSKCERVAANLDANSYSAESLKVNSMIHLKKLELNASLIGTDYSELDLVWYMDKKAQTQSEKEAIIKNFTPPKPIAHQKGSRIPLKIPTITQELDQPRKKRSIHQATDIISSHSQGKGRVIINGQVKRDLSGVALSPSTADPRKTNIDKMSKKEISINHTKNINTKSARAC</sequence>
<evidence type="ECO:0000313" key="2">
    <source>
        <dbReference type="Proteomes" id="UP000005012"/>
    </source>
</evidence>
<name>A0A140NLS2_PROSM</name>
<dbReference type="GeneID" id="93517579"/>
<evidence type="ECO:0000313" key="1">
    <source>
        <dbReference type="EMBL" id="AFH93617.1"/>
    </source>
</evidence>
<dbReference type="RefSeq" id="WP_014656966.1">
    <property type="nucleotide sequence ID" value="NC_017731.1"/>
</dbReference>
<dbReference type="KEGG" id="psi:S70_08775"/>
<dbReference type="PATRIC" id="fig|1157951.4.peg.1751"/>
<dbReference type="AlphaFoldDB" id="A0A140NLS2"/>
<proteinExistence type="predicted"/>
<gene>
    <name evidence="1" type="ordered locus">S70_08775</name>
</gene>
<accession>A0A140NLS2</accession>